<proteinExistence type="predicted"/>
<evidence type="ECO:0000313" key="2">
    <source>
        <dbReference type="Proteomes" id="UP000708208"/>
    </source>
</evidence>
<dbReference type="Proteomes" id="UP000708208">
    <property type="component" value="Unassembled WGS sequence"/>
</dbReference>
<protein>
    <submittedName>
        <fullName evidence="1">Uncharacterized protein</fullName>
    </submittedName>
</protein>
<dbReference type="EMBL" id="CAJVCH010080484">
    <property type="protein sequence ID" value="CAG7721552.1"/>
    <property type="molecule type" value="Genomic_DNA"/>
</dbReference>
<name>A0A8J2JMB6_9HEXA</name>
<comment type="caution">
    <text evidence="1">The sequence shown here is derived from an EMBL/GenBank/DDBJ whole genome shotgun (WGS) entry which is preliminary data.</text>
</comment>
<accession>A0A8J2JMB6</accession>
<reference evidence="1" key="1">
    <citation type="submission" date="2021-06" db="EMBL/GenBank/DDBJ databases">
        <authorList>
            <person name="Hodson N. C."/>
            <person name="Mongue J. A."/>
            <person name="Jaron S. K."/>
        </authorList>
    </citation>
    <scope>NUCLEOTIDE SEQUENCE</scope>
</reference>
<gene>
    <name evidence="1" type="ORF">AFUS01_LOCUS10761</name>
</gene>
<sequence length="150" mass="17296">MCGMTLWRLYRWNPEPIYEEKACMLRVWPRCGREIGRRIKFVRFMVDELISTKSGVESNRRICLTIQSLVNLADLVYPVSRRGGLVRSGDESGAEPGKPMLYEQRTAMPDELLEAYRVLHGKGLREGPQQKQTQKRCPHQILFRACVSGV</sequence>
<organism evidence="1 2">
    <name type="scientific">Allacma fusca</name>
    <dbReference type="NCBI Taxonomy" id="39272"/>
    <lineage>
        <taxon>Eukaryota</taxon>
        <taxon>Metazoa</taxon>
        <taxon>Ecdysozoa</taxon>
        <taxon>Arthropoda</taxon>
        <taxon>Hexapoda</taxon>
        <taxon>Collembola</taxon>
        <taxon>Symphypleona</taxon>
        <taxon>Sminthuridae</taxon>
        <taxon>Allacma</taxon>
    </lineage>
</organism>
<evidence type="ECO:0000313" key="1">
    <source>
        <dbReference type="EMBL" id="CAG7721552.1"/>
    </source>
</evidence>
<dbReference type="AlphaFoldDB" id="A0A8J2JMB6"/>
<keyword evidence="2" id="KW-1185">Reference proteome</keyword>